<sequence length="462" mass="49966">MRKKSYEIDMCNGALFPKILLFSVPLMISSILQLLFNAADMVVVGRFAGSTALAAVGANASLINLLTNLFIGFSVGANVMVARFCGARKERAMSETVHSAIVLSLVCGVGLMIFGIIVAPQILVIMGTPADVLSQAVLYIRIYFAGMPVILLYNFGSSILRAVGDTQRPLYYLFAAGIINIILNLIFVIGFHLGVAGVALATVISQVISAGLIFRCMMRMEGGCRVEWKKLAMKKDKVIQIVRIGLPAGLQGTVFSLSNVLIQSSVNSFGSVAMAGNTAASNIEGFIYMAMNAYHQTALSFTSQNFGAGKWKRIGKVMLECLGMVTCVGLVMGWAAYLLGHQLLGIYSSDPKVIEVGILRLSVICTTYCLCGIMDVLVGALRGMGYAVMPMIVSLLGACGFRILWIFTIFQEYRSLRSLYISYPVSWALTAAVHLICYFGIRKKQAALVFASQSRNKGTENF</sequence>
<gene>
    <name evidence="1" type="ORF">E5329_14780</name>
</gene>
<dbReference type="EMBL" id="SRYA01000029">
    <property type="protein sequence ID" value="TGY95429.1"/>
    <property type="molecule type" value="Genomic_DNA"/>
</dbReference>
<keyword evidence="2" id="KW-1185">Reference proteome</keyword>
<name>A0AC61RU80_9FIRM</name>
<reference evidence="1" key="1">
    <citation type="submission" date="2019-04" db="EMBL/GenBank/DDBJ databases">
        <title>Microbes associate with the intestines of laboratory mice.</title>
        <authorList>
            <person name="Navarre W."/>
            <person name="Wong E."/>
            <person name="Huang K."/>
            <person name="Tropini C."/>
            <person name="Ng K."/>
            <person name="Yu B."/>
        </authorList>
    </citation>
    <scope>NUCLEOTIDE SEQUENCE</scope>
    <source>
        <strain evidence="1">NM01_1-7b</strain>
    </source>
</reference>
<evidence type="ECO:0000313" key="2">
    <source>
        <dbReference type="Proteomes" id="UP000304953"/>
    </source>
</evidence>
<accession>A0AC61RU80</accession>
<comment type="caution">
    <text evidence="1">The sequence shown here is derived from an EMBL/GenBank/DDBJ whole genome shotgun (WGS) entry which is preliminary data.</text>
</comment>
<protein>
    <submittedName>
        <fullName evidence="1">MATE family efflux transporter</fullName>
    </submittedName>
</protein>
<evidence type="ECO:0000313" key="1">
    <source>
        <dbReference type="EMBL" id="TGY95429.1"/>
    </source>
</evidence>
<proteinExistence type="predicted"/>
<dbReference type="Proteomes" id="UP000304953">
    <property type="component" value="Unassembled WGS sequence"/>
</dbReference>
<organism evidence="1 2">
    <name type="scientific">Petralouisia muris</name>
    <dbReference type="NCBI Taxonomy" id="3032872"/>
    <lineage>
        <taxon>Bacteria</taxon>
        <taxon>Bacillati</taxon>
        <taxon>Bacillota</taxon>
        <taxon>Clostridia</taxon>
        <taxon>Lachnospirales</taxon>
        <taxon>Lachnospiraceae</taxon>
        <taxon>Petralouisia</taxon>
    </lineage>
</organism>